<organism evidence="1 2">
    <name type="scientific">Eufriesea mexicana</name>
    <dbReference type="NCBI Taxonomy" id="516756"/>
    <lineage>
        <taxon>Eukaryota</taxon>
        <taxon>Metazoa</taxon>
        <taxon>Ecdysozoa</taxon>
        <taxon>Arthropoda</taxon>
        <taxon>Hexapoda</taxon>
        <taxon>Insecta</taxon>
        <taxon>Pterygota</taxon>
        <taxon>Neoptera</taxon>
        <taxon>Endopterygota</taxon>
        <taxon>Hymenoptera</taxon>
        <taxon>Apocrita</taxon>
        <taxon>Aculeata</taxon>
        <taxon>Apoidea</taxon>
        <taxon>Anthophila</taxon>
        <taxon>Apidae</taxon>
        <taxon>Eufriesea</taxon>
    </lineage>
</organism>
<reference evidence="1 2" key="1">
    <citation type="submission" date="2015-07" db="EMBL/GenBank/DDBJ databases">
        <title>The genome of Eufriesea mexicana.</title>
        <authorList>
            <person name="Pan H."/>
            <person name="Kapheim K."/>
        </authorList>
    </citation>
    <scope>NUCLEOTIDE SEQUENCE [LARGE SCALE GENOMIC DNA]</scope>
    <source>
        <strain evidence="1">0111107269</strain>
        <tissue evidence="1">Whole body</tissue>
    </source>
</reference>
<name>A0A310SJ77_9HYME</name>
<proteinExistence type="predicted"/>
<dbReference type="EMBL" id="KQ759792">
    <property type="protein sequence ID" value="OAD62848.1"/>
    <property type="molecule type" value="Genomic_DNA"/>
</dbReference>
<dbReference type="Proteomes" id="UP000250275">
    <property type="component" value="Unassembled WGS sequence"/>
</dbReference>
<protein>
    <submittedName>
        <fullName evidence="1">Uncharacterized protein</fullName>
    </submittedName>
</protein>
<keyword evidence="2" id="KW-1185">Reference proteome</keyword>
<dbReference type="AlphaFoldDB" id="A0A310SJ77"/>
<sequence length="192" mass="22297">MLFIRLFKNTDVSPLLVRAVHLARTVSRSVLLFFVTSHRTRISVSNLGSKAANRHPIARGWRNFRIVGSVAWRSISVARYCASTVVYSFASHVVPAAIAREHARADRLGCVRGWRIWKERVTVHTSVRNRRPVFFLDARTLRTLALGLRFSARRVRLVAITRITSDYRRESMPDKDWRERKLSDRRKTLDSR</sequence>
<gene>
    <name evidence="1" type="ORF">WN48_07415</name>
</gene>
<accession>A0A310SJ77</accession>
<evidence type="ECO:0000313" key="1">
    <source>
        <dbReference type="EMBL" id="OAD62848.1"/>
    </source>
</evidence>
<evidence type="ECO:0000313" key="2">
    <source>
        <dbReference type="Proteomes" id="UP000250275"/>
    </source>
</evidence>